<dbReference type="AlphaFoldDB" id="A0A0F5Y9A4"/>
<reference evidence="3 4" key="1">
    <citation type="submission" date="2015-06" db="EMBL/GenBank/DDBJ databases">
        <title>Draft genome assembly of filamentous brackish cyanobacterium Limnoraphis robusta strain CS-951.</title>
        <authorList>
            <person name="Willis A."/>
            <person name="Parks M."/>
            <person name="Burford M.A."/>
        </authorList>
    </citation>
    <scope>NUCLEOTIDE SEQUENCE [LARGE SCALE GENOMIC DNA]</scope>
    <source>
        <strain evidence="3 4">CS-951</strain>
    </source>
</reference>
<evidence type="ECO:0000313" key="3">
    <source>
        <dbReference type="EMBL" id="KKD34785.1"/>
    </source>
</evidence>
<dbReference type="GO" id="GO:0051607">
    <property type="term" value="P:defense response to virus"/>
    <property type="evidence" value="ECO:0007669"/>
    <property type="project" value="UniProtKB-KW"/>
</dbReference>
<dbReference type="PATRIC" id="fig|1637645.4.peg.2124"/>
<protein>
    <submittedName>
        <fullName evidence="3">CRISPR-associated protein</fullName>
    </submittedName>
</protein>
<name>A0A0F5Y9A4_9CYAN</name>
<sequence length="776" mass="88881">MERIPRRAIAPYNFVELPEKVVEAQPLPEQNCYHNYSKHLINGETVKIKRQTGRIECTLTTESPLYTRCGWSPEDFAEYGETPFKDLSDEIQKLRANFFINPATNQPVIPGSSIRGMLRTLVEIVSFSKIERVSGHQRLFFRAVGSNPKKESLGKEYKQYVNPDVKPEIVKAGYLIKNGETWLIQPAEFKEGKTFAWAQENSLDLESLNLQEFNSKKYKPKYIPVSYTNAEVDQTDRAKRLFAHDVDLPDTYSKKGVLVTSGNMKQTDDDNSPRCNHCIVFPVDKKAKPLPIDDTAIEHYRNALTDFQKASPFNKDWGVLQEDHPVFYYHDGKSETVGFFGQSPNFRIPYSPEGNGHATTVLDFIPKNLRELALIDLADAIFGWVKQESESEKLPQDFLKQRAGRVCVTDGLYESNQNGIWYSETPVTPQILSEPKPSYFPHYLVQPNADQLELKHYASEPIEKTVIRGHKLYWQKGSDPDFKLPPPKKVIGSPPKVSDTQTTLIKPVNKGVTFKFDIHFENLSDVELGALLWVLDIAQNDNYRLSLGMGKPLGLGAVKIEPILYLSNRKKRYENLFDSKNSYWQKGETETNKDISDYVSKFENYMLEKLDHTGNFRNLCRIQMLLAMLSWPGIKDVERNTRYMEIERDCSKHHIGQCKQKDKKINEYKERPVLPNPLDVMGIKIECDRPFPSLSKKSIEQQTELFLEDQEVDAKVVDIQVKEGKKLKTTIIYEIQGSDCSAKEETYKPVSLAVGDILKVCIVKAQGKSIRKVKRV</sequence>
<proteinExistence type="predicted"/>
<dbReference type="InterPro" id="IPR023825">
    <property type="entry name" value="CRISPR-assoc_RAMP_BGP1436"/>
</dbReference>
<gene>
    <name evidence="3" type="ORF">WN50_28950</name>
</gene>
<comment type="caution">
    <text evidence="3">The sequence shown here is derived from an EMBL/GenBank/DDBJ whole genome shotgun (WGS) entry which is preliminary data.</text>
</comment>
<organism evidence="3 4">
    <name type="scientific">Limnoraphis robusta CS-951</name>
    <dbReference type="NCBI Taxonomy" id="1637645"/>
    <lineage>
        <taxon>Bacteria</taxon>
        <taxon>Bacillati</taxon>
        <taxon>Cyanobacteriota</taxon>
        <taxon>Cyanophyceae</taxon>
        <taxon>Oscillatoriophycideae</taxon>
        <taxon>Oscillatoriales</taxon>
        <taxon>Sirenicapillariaceae</taxon>
        <taxon>Limnoraphis</taxon>
    </lineage>
</organism>
<evidence type="ECO:0000313" key="4">
    <source>
        <dbReference type="Proteomes" id="UP000033607"/>
    </source>
</evidence>
<dbReference type="EMBL" id="LATL02000101">
    <property type="protein sequence ID" value="KKD34785.1"/>
    <property type="molecule type" value="Genomic_DNA"/>
</dbReference>
<dbReference type="Proteomes" id="UP000033607">
    <property type="component" value="Unassembled WGS sequence"/>
</dbReference>
<dbReference type="InterPro" id="IPR005537">
    <property type="entry name" value="RAMP_III_fam"/>
</dbReference>
<feature type="domain" description="CRISPR type III-associated protein" evidence="2">
    <location>
        <begin position="58"/>
        <end position="125"/>
    </location>
</feature>
<dbReference type="NCBIfam" id="TIGR03986">
    <property type="entry name" value="TIGR03986 family CRISPR-associated RAMP protein"/>
    <property type="match status" value="1"/>
</dbReference>
<accession>A0A0F5Y9A4</accession>
<evidence type="ECO:0000259" key="2">
    <source>
        <dbReference type="Pfam" id="PF03787"/>
    </source>
</evidence>
<keyword evidence="1" id="KW-0051">Antiviral defense</keyword>
<dbReference type="Pfam" id="PF03787">
    <property type="entry name" value="RAMPs"/>
    <property type="match status" value="1"/>
</dbReference>
<evidence type="ECO:0000256" key="1">
    <source>
        <dbReference type="ARBA" id="ARBA00023118"/>
    </source>
</evidence>